<dbReference type="AlphaFoldDB" id="A0A1X0P7B0"/>
<dbReference type="RefSeq" id="XP_028886777.1">
    <property type="nucleotide sequence ID" value="XM_029022231.1"/>
</dbReference>
<comment type="caution">
    <text evidence="2">The sequence shown here is derived from an EMBL/GenBank/DDBJ whole genome shotgun (WGS) entry which is preliminary data.</text>
</comment>
<dbReference type="OrthoDB" id="268440at2759"/>
<name>A0A1X0P7B0_9TRYP</name>
<keyword evidence="3" id="KW-1185">Reference proteome</keyword>
<dbReference type="GeneID" id="39982011"/>
<proteinExistence type="predicted"/>
<evidence type="ECO:0000313" key="3">
    <source>
        <dbReference type="Proteomes" id="UP000192257"/>
    </source>
</evidence>
<sequence length="208" mass="24125">MDQFKQPLEGIFRDGIPAPVLRAFAPLYQALPSLQEAVTASRDCYYWRANPLKCVDEDVQTVTAFMQASEASFRMCPQQSATLLKCHMTEPAKALFFCRDEEWEWRTCLMDQTGIRFWPYANAPVGAPWSNGGQTEDFHLEDRFFYENFSWWRRKAAMLAVRHRELEVQAQRKHWLDEQNQNSGEGSKQSLMPPKPTLAPVGIKRDMN</sequence>
<gene>
    <name evidence="2" type="ORF">TM35_000034640</name>
</gene>
<feature type="region of interest" description="Disordered" evidence="1">
    <location>
        <begin position="175"/>
        <end position="208"/>
    </location>
</feature>
<organism evidence="2 3">
    <name type="scientific">Trypanosoma theileri</name>
    <dbReference type="NCBI Taxonomy" id="67003"/>
    <lineage>
        <taxon>Eukaryota</taxon>
        <taxon>Discoba</taxon>
        <taxon>Euglenozoa</taxon>
        <taxon>Kinetoplastea</taxon>
        <taxon>Metakinetoplastina</taxon>
        <taxon>Trypanosomatida</taxon>
        <taxon>Trypanosomatidae</taxon>
        <taxon>Trypanosoma</taxon>
    </lineage>
</organism>
<evidence type="ECO:0000256" key="1">
    <source>
        <dbReference type="SAM" id="MobiDB-lite"/>
    </source>
</evidence>
<reference evidence="2 3" key="1">
    <citation type="submission" date="2017-03" db="EMBL/GenBank/DDBJ databases">
        <title>An alternative strategy for trypanosome survival in the mammalian bloodstream revealed through genome and transcriptome analysis of the ubiquitous bovine parasite Trypanosoma (Megatrypanum) theileri.</title>
        <authorList>
            <person name="Kelly S."/>
            <person name="Ivens A."/>
            <person name="Mott A."/>
            <person name="O'Neill E."/>
            <person name="Emms D."/>
            <person name="Macleod O."/>
            <person name="Voorheis P."/>
            <person name="Matthews J."/>
            <person name="Matthews K."/>
            <person name="Carrington M."/>
        </authorList>
    </citation>
    <scope>NUCLEOTIDE SEQUENCE [LARGE SCALE GENOMIC DNA]</scope>
    <source>
        <strain evidence="2">Edinburgh</strain>
    </source>
</reference>
<accession>A0A1X0P7B0</accession>
<dbReference type="VEuPathDB" id="TriTrypDB:TM35_000034640"/>
<protein>
    <submittedName>
        <fullName evidence="2">Uncharacterized protein</fullName>
    </submittedName>
</protein>
<evidence type="ECO:0000313" key="2">
    <source>
        <dbReference type="EMBL" id="ORC92711.1"/>
    </source>
</evidence>
<dbReference type="EMBL" id="NBCO01000003">
    <property type="protein sequence ID" value="ORC92711.1"/>
    <property type="molecule type" value="Genomic_DNA"/>
</dbReference>
<dbReference type="Proteomes" id="UP000192257">
    <property type="component" value="Unassembled WGS sequence"/>
</dbReference>
<feature type="compositionally biased region" description="Polar residues" evidence="1">
    <location>
        <begin position="178"/>
        <end position="190"/>
    </location>
</feature>